<dbReference type="InterPro" id="IPR002491">
    <property type="entry name" value="ABC_transptr_periplasmic_BD"/>
</dbReference>
<dbReference type="AlphaFoldDB" id="A0A444L7W9"/>
<proteinExistence type="predicted"/>
<dbReference type="CDD" id="cd01143">
    <property type="entry name" value="YvrC"/>
    <property type="match status" value="1"/>
</dbReference>
<evidence type="ECO:0000256" key="1">
    <source>
        <dbReference type="ARBA" id="ARBA00022729"/>
    </source>
</evidence>
<sequence length="368" mass="39296">MPKIKTIGALAVIALAISLVTAALVFSNNSTLSALDSRLIAMNSTLNNLKGELSSLQDELNIVRASYYPLVIEDALGRVVTIKSEPTRIVSGAPSITETLFALGLSSRVVGADSYSNYPSEFLQLKAQGKIAIVGGVTTLDPEKVAAQKPDLVVIDASLQGKFIPALESLGLTVVALDTKSIESAKSNFQLLAKITYKLSEGVRIVDRLNTAIQNVSGKVSGSSPTKVLFVVWHDPMYAAGNGTYLGELISIAGGVNIAGNRTGWVVVNPEQVVAANPDVLIMSSMSLPMNPEQIFAYFRSLPGFENVNAVRNNRVYILTEDASNALERAGPRLVDGVYILGYILHPEAFKVQLPNVLAGNYTSYLGR</sequence>
<dbReference type="PROSITE" id="PS50983">
    <property type="entry name" value="FE_B12_PBP"/>
    <property type="match status" value="1"/>
</dbReference>
<dbReference type="PANTHER" id="PTHR30535">
    <property type="entry name" value="VITAMIN B12-BINDING PROTEIN"/>
    <property type="match status" value="1"/>
</dbReference>
<dbReference type="InterPro" id="IPR054828">
    <property type="entry name" value="Vit_B12_bind_prot"/>
</dbReference>
<dbReference type="Pfam" id="PF01497">
    <property type="entry name" value="Peripla_BP_2"/>
    <property type="match status" value="1"/>
</dbReference>
<evidence type="ECO:0000313" key="5">
    <source>
        <dbReference type="Proteomes" id="UP000288215"/>
    </source>
</evidence>
<dbReference type="PANTHER" id="PTHR30535:SF34">
    <property type="entry name" value="MOLYBDATE-BINDING PROTEIN MOLA"/>
    <property type="match status" value="1"/>
</dbReference>
<dbReference type="InterPro" id="IPR050902">
    <property type="entry name" value="ABC_Transporter_SBP"/>
</dbReference>
<protein>
    <submittedName>
        <fullName evidence="4">Vitamin B12 ABC transporter, B12-binding component BtuF</fullName>
    </submittedName>
</protein>
<dbReference type="SUPFAM" id="SSF53807">
    <property type="entry name" value="Helical backbone' metal receptor"/>
    <property type="match status" value="1"/>
</dbReference>
<gene>
    <name evidence="4" type="ORF">Metus_0417</name>
</gene>
<dbReference type="NCBIfam" id="NF038402">
    <property type="entry name" value="TroA_like"/>
    <property type="match status" value="1"/>
</dbReference>
<name>A0A444L7W9_METS7</name>
<evidence type="ECO:0000256" key="2">
    <source>
        <dbReference type="SAM" id="Coils"/>
    </source>
</evidence>
<keyword evidence="1" id="KW-0732">Signal</keyword>
<dbReference type="EMBL" id="RXGA01000002">
    <property type="protein sequence ID" value="RWX73638.1"/>
    <property type="molecule type" value="Genomic_DNA"/>
</dbReference>
<evidence type="ECO:0000259" key="3">
    <source>
        <dbReference type="PROSITE" id="PS50983"/>
    </source>
</evidence>
<feature type="coiled-coil region" evidence="2">
    <location>
        <begin position="39"/>
        <end position="66"/>
    </location>
</feature>
<dbReference type="GO" id="GO:0071281">
    <property type="term" value="P:cellular response to iron ion"/>
    <property type="evidence" value="ECO:0007669"/>
    <property type="project" value="TreeGrafter"/>
</dbReference>
<reference evidence="4 5" key="1">
    <citation type="submission" date="2018-12" db="EMBL/GenBank/DDBJ databases">
        <title>The complete genome of the methanogenic archaea of the candidate phylum Verstraetearchaeota, obtained from the metagenome of underground thermal water.</title>
        <authorList>
            <person name="Kadnikov V.V."/>
            <person name="Mardanov A.V."/>
            <person name="Beletsky A.V."/>
            <person name="Karnachuk O.V."/>
            <person name="Ravin N.V."/>
        </authorList>
    </citation>
    <scope>NUCLEOTIDE SEQUENCE [LARGE SCALE GENOMIC DNA]</scope>
    <source>
        <strain evidence="4">Ch88</strain>
    </source>
</reference>
<dbReference type="Proteomes" id="UP000288215">
    <property type="component" value="Unassembled WGS sequence"/>
</dbReference>
<accession>A0A444L7W9</accession>
<keyword evidence="2" id="KW-0175">Coiled coil</keyword>
<feature type="domain" description="Fe/B12 periplasmic-binding" evidence="3">
    <location>
        <begin position="88"/>
        <end position="349"/>
    </location>
</feature>
<dbReference type="Gene3D" id="3.40.50.1980">
    <property type="entry name" value="Nitrogenase molybdenum iron protein domain"/>
    <property type="match status" value="2"/>
</dbReference>
<comment type="caution">
    <text evidence="4">The sequence shown here is derived from an EMBL/GenBank/DDBJ whole genome shotgun (WGS) entry which is preliminary data.</text>
</comment>
<organism evidence="4 5">
    <name type="scientific">Methanosuratincola subterraneus</name>
    <dbReference type="NCBI Taxonomy" id="2593994"/>
    <lineage>
        <taxon>Archaea</taxon>
        <taxon>Thermoproteota</taxon>
        <taxon>Methanosuratincolia</taxon>
        <taxon>Candidatus Methanomethylicales</taxon>
        <taxon>Candidatus Methanomethylicaceae</taxon>
        <taxon>Candidatus Methanosuratincola (ex Vanwonterghem et al. 2016)</taxon>
    </lineage>
</organism>
<evidence type="ECO:0000313" key="4">
    <source>
        <dbReference type="EMBL" id="RWX73638.1"/>
    </source>
</evidence>